<evidence type="ECO:0000313" key="5">
    <source>
        <dbReference type="EMBL" id="PAV57922.1"/>
    </source>
</evidence>
<dbReference type="PROSITE" id="PS51682">
    <property type="entry name" value="SAM_OMT_I"/>
    <property type="match status" value="1"/>
</dbReference>
<dbReference type="CDD" id="cd02440">
    <property type="entry name" value="AdoMet_MTases"/>
    <property type="match status" value="1"/>
</dbReference>
<comment type="caution">
    <text evidence="5">The sequence shown here is derived from an EMBL/GenBank/DDBJ whole genome shotgun (WGS) entry which is preliminary data.</text>
</comment>
<name>A0A2A2J8S6_9BILA</name>
<dbReference type="PANTHER" id="PTHR10509">
    <property type="entry name" value="O-METHYLTRANSFERASE-RELATED"/>
    <property type="match status" value="1"/>
</dbReference>
<dbReference type="Gene3D" id="3.40.50.150">
    <property type="entry name" value="Vaccinia Virus protein VP39"/>
    <property type="match status" value="1"/>
</dbReference>
<accession>A0A2A2J8S6</accession>
<evidence type="ECO:0000256" key="2">
    <source>
        <dbReference type="ARBA" id="ARBA00022679"/>
    </source>
</evidence>
<dbReference type="GO" id="GO:0008757">
    <property type="term" value="F:S-adenosylmethionine-dependent methyltransferase activity"/>
    <property type="evidence" value="ECO:0007669"/>
    <property type="project" value="TreeGrafter"/>
</dbReference>
<dbReference type="GO" id="GO:0008171">
    <property type="term" value="F:O-methyltransferase activity"/>
    <property type="evidence" value="ECO:0007669"/>
    <property type="project" value="InterPro"/>
</dbReference>
<keyword evidence="3" id="KW-0949">S-adenosyl-L-methionine</keyword>
<keyword evidence="1" id="KW-0489">Methyltransferase</keyword>
<dbReference type="OrthoDB" id="10251242at2759"/>
<reference evidence="5 6" key="1">
    <citation type="journal article" date="2017" name="Curr. Biol.">
        <title>Genome architecture and evolution of a unichromosomal asexual nematode.</title>
        <authorList>
            <person name="Fradin H."/>
            <person name="Zegar C."/>
            <person name="Gutwein M."/>
            <person name="Lucas J."/>
            <person name="Kovtun M."/>
            <person name="Corcoran D."/>
            <person name="Baugh L.R."/>
            <person name="Kiontke K."/>
            <person name="Gunsalus K."/>
            <person name="Fitch D.H."/>
            <person name="Piano F."/>
        </authorList>
    </citation>
    <scope>NUCLEOTIDE SEQUENCE [LARGE SCALE GENOMIC DNA]</scope>
    <source>
        <strain evidence="5">PF1309</strain>
    </source>
</reference>
<sequence length="227" mass="24937">MASIGKSFESHHDPVINYTTKLSVNLHPLQKELMDKTLAEAEMTMMLGAPEVLTFGQHLIQLTGAKKIIDVGTYTGASALAWAIASKDDAKVYTLDIDHSNYKKFGVPIISKCEKCIKKIEAIEKSAIETLDKFIADGQSGTFDFFFIDADKTNYPNYYHKAVQLLKPGGVVLVDNALWSGRVLDIQENNDPGTVAIDTMNRAISADDKTNSILLNLGDGLHVAFKK</sequence>
<dbReference type="PANTHER" id="PTHR10509:SF93">
    <property type="entry name" value="CATECHOL O-METHYLTRANSFERASE DOMAIN-CONTAINING PROTEIN 1"/>
    <property type="match status" value="1"/>
</dbReference>
<dbReference type="STRING" id="2018661.A0A2A2J8S6"/>
<organism evidence="5 6">
    <name type="scientific">Diploscapter pachys</name>
    <dbReference type="NCBI Taxonomy" id="2018661"/>
    <lineage>
        <taxon>Eukaryota</taxon>
        <taxon>Metazoa</taxon>
        <taxon>Ecdysozoa</taxon>
        <taxon>Nematoda</taxon>
        <taxon>Chromadorea</taxon>
        <taxon>Rhabditida</taxon>
        <taxon>Rhabditina</taxon>
        <taxon>Rhabditomorpha</taxon>
        <taxon>Rhabditoidea</taxon>
        <taxon>Rhabditidae</taxon>
        <taxon>Diploscapter</taxon>
    </lineage>
</organism>
<dbReference type="Pfam" id="PF01596">
    <property type="entry name" value="Methyltransf_3"/>
    <property type="match status" value="1"/>
</dbReference>
<gene>
    <name evidence="5" type="ORF">WR25_23826</name>
</gene>
<evidence type="ECO:0000256" key="1">
    <source>
        <dbReference type="ARBA" id="ARBA00022603"/>
    </source>
</evidence>
<dbReference type="Proteomes" id="UP000218231">
    <property type="component" value="Unassembled WGS sequence"/>
</dbReference>
<dbReference type="AlphaFoldDB" id="A0A2A2J8S6"/>
<protein>
    <recommendedName>
        <fullName evidence="7">O-methyltransferase domain-containing protein</fullName>
    </recommendedName>
</protein>
<evidence type="ECO:0000256" key="4">
    <source>
        <dbReference type="ARBA" id="ARBA00023453"/>
    </source>
</evidence>
<dbReference type="SUPFAM" id="SSF53335">
    <property type="entry name" value="S-adenosyl-L-methionine-dependent methyltransferases"/>
    <property type="match status" value="1"/>
</dbReference>
<dbReference type="EMBL" id="LIAE01010614">
    <property type="protein sequence ID" value="PAV57922.1"/>
    <property type="molecule type" value="Genomic_DNA"/>
</dbReference>
<keyword evidence="6" id="KW-1185">Reference proteome</keyword>
<comment type="similarity">
    <text evidence="4">Belongs to the class I-like SAM-binding methyltransferase superfamily. Cation-dependent O-methyltransferase family.</text>
</comment>
<dbReference type="InterPro" id="IPR029063">
    <property type="entry name" value="SAM-dependent_MTases_sf"/>
</dbReference>
<evidence type="ECO:0000313" key="6">
    <source>
        <dbReference type="Proteomes" id="UP000218231"/>
    </source>
</evidence>
<evidence type="ECO:0000256" key="3">
    <source>
        <dbReference type="ARBA" id="ARBA00022691"/>
    </source>
</evidence>
<keyword evidence="2" id="KW-0808">Transferase</keyword>
<evidence type="ECO:0008006" key="7">
    <source>
        <dbReference type="Google" id="ProtNLM"/>
    </source>
</evidence>
<dbReference type="GO" id="GO:0032259">
    <property type="term" value="P:methylation"/>
    <property type="evidence" value="ECO:0007669"/>
    <property type="project" value="UniProtKB-KW"/>
</dbReference>
<dbReference type="InterPro" id="IPR050362">
    <property type="entry name" value="Cation-dep_OMT"/>
</dbReference>
<dbReference type="InterPro" id="IPR002935">
    <property type="entry name" value="SAM_O-MeTrfase"/>
</dbReference>
<proteinExistence type="inferred from homology"/>